<sequence>MLVSESFKQNKSVDQTEIEIFLSHLLKKDRTYIKAFPEFKLNKRQEVAFNDFLKRRSKHEPLHYILGFKEFFNLKFKVDSRVMIPRSETENLVAEVIKHVYSQPKREIRKSITIVDVGTGSGSIAISLAKAIPFAEIIAIDKSSKALQITRENIKQHEVSRQVKLIRGDLLAPIQQKVDIVVANLPYIPLSRLKTLEPEIRKWEPKVALDGGADGFVFLRKIFKQAPKILKPGGYLFYEVDGEPYQKIFESSYPDGGGLSKGTEGTKISSVSF</sequence>
<comment type="caution">
    <text evidence="6">The sequence shown here is derived from an EMBL/GenBank/DDBJ whole genome shotgun (WGS) entry which is preliminary data.</text>
</comment>
<dbReference type="PANTHER" id="PTHR18895">
    <property type="entry name" value="HEMK METHYLTRANSFERASE"/>
    <property type="match status" value="1"/>
</dbReference>
<dbReference type="Pfam" id="PF13847">
    <property type="entry name" value="Methyltransf_31"/>
    <property type="match status" value="1"/>
</dbReference>
<dbReference type="Proteomes" id="UP000176631">
    <property type="component" value="Unassembled WGS sequence"/>
</dbReference>
<protein>
    <submittedName>
        <fullName evidence="6">Protein-(Glutamine-N5) methyltransferase, release factor-specific</fullName>
    </submittedName>
</protein>
<dbReference type="InterPro" id="IPR040758">
    <property type="entry name" value="PrmC_N"/>
</dbReference>
<feature type="domain" description="Methyltransferase" evidence="4">
    <location>
        <begin position="109"/>
        <end position="237"/>
    </location>
</feature>
<evidence type="ECO:0000259" key="4">
    <source>
        <dbReference type="Pfam" id="PF13847"/>
    </source>
</evidence>
<dbReference type="NCBIfam" id="TIGR00536">
    <property type="entry name" value="hemK_fam"/>
    <property type="match status" value="1"/>
</dbReference>
<gene>
    <name evidence="6" type="ORF">A2172_02080</name>
</gene>
<evidence type="ECO:0000256" key="3">
    <source>
        <dbReference type="ARBA" id="ARBA00022691"/>
    </source>
</evidence>
<dbReference type="InterPro" id="IPR004556">
    <property type="entry name" value="HemK-like"/>
</dbReference>
<organism evidence="6 7">
    <name type="scientific">Candidatus Woykebacteria bacterium RBG_13_40_15</name>
    <dbReference type="NCBI Taxonomy" id="1802593"/>
    <lineage>
        <taxon>Bacteria</taxon>
        <taxon>Candidatus Woykeibacteriota</taxon>
    </lineage>
</organism>
<dbReference type="SUPFAM" id="SSF53335">
    <property type="entry name" value="S-adenosyl-L-methionine-dependent methyltransferases"/>
    <property type="match status" value="1"/>
</dbReference>
<dbReference type="GO" id="GO:0008276">
    <property type="term" value="F:protein methyltransferase activity"/>
    <property type="evidence" value="ECO:0007669"/>
    <property type="project" value="InterPro"/>
</dbReference>
<dbReference type="InterPro" id="IPR050320">
    <property type="entry name" value="N5-glutamine_MTase"/>
</dbReference>
<keyword evidence="1 6" id="KW-0489">Methyltransferase</keyword>
<feature type="domain" description="Release factor glutamine methyltransferase N-terminal" evidence="5">
    <location>
        <begin position="11"/>
        <end position="67"/>
    </location>
</feature>
<dbReference type="PANTHER" id="PTHR18895:SF74">
    <property type="entry name" value="MTRF1L RELEASE FACTOR GLUTAMINE METHYLTRANSFERASE"/>
    <property type="match status" value="1"/>
</dbReference>
<dbReference type="Gene3D" id="1.10.8.10">
    <property type="entry name" value="DNA helicase RuvA subunit, C-terminal domain"/>
    <property type="match status" value="1"/>
</dbReference>
<dbReference type="InterPro" id="IPR019874">
    <property type="entry name" value="RF_methyltr_PrmC"/>
</dbReference>
<dbReference type="STRING" id="1802593.A2172_02080"/>
<dbReference type="EMBL" id="MHCP01000028">
    <property type="protein sequence ID" value="OGY23145.1"/>
    <property type="molecule type" value="Genomic_DNA"/>
</dbReference>
<name>A0A1G1W657_9BACT</name>
<dbReference type="AlphaFoldDB" id="A0A1G1W657"/>
<dbReference type="GO" id="GO:0032259">
    <property type="term" value="P:methylation"/>
    <property type="evidence" value="ECO:0007669"/>
    <property type="project" value="UniProtKB-KW"/>
</dbReference>
<dbReference type="Gene3D" id="3.40.50.150">
    <property type="entry name" value="Vaccinia Virus protein VP39"/>
    <property type="match status" value="1"/>
</dbReference>
<reference evidence="6 7" key="1">
    <citation type="journal article" date="2016" name="Nat. Commun.">
        <title>Thousands of microbial genomes shed light on interconnected biogeochemical processes in an aquifer system.</title>
        <authorList>
            <person name="Anantharaman K."/>
            <person name="Brown C.T."/>
            <person name="Hug L.A."/>
            <person name="Sharon I."/>
            <person name="Castelle C.J."/>
            <person name="Probst A.J."/>
            <person name="Thomas B.C."/>
            <person name="Singh A."/>
            <person name="Wilkins M.J."/>
            <person name="Karaoz U."/>
            <person name="Brodie E.L."/>
            <person name="Williams K.H."/>
            <person name="Hubbard S.S."/>
            <person name="Banfield J.F."/>
        </authorList>
    </citation>
    <scope>NUCLEOTIDE SEQUENCE [LARGE SCALE GENOMIC DNA]</scope>
</reference>
<dbReference type="InterPro" id="IPR025714">
    <property type="entry name" value="Methyltranfer_dom"/>
</dbReference>
<dbReference type="NCBIfam" id="TIGR03534">
    <property type="entry name" value="RF_mod_PrmC"/>
    <property type="match status" value="1"/>
</dbReference>
<proteinExistence type="predicted"/>
<dbReference type="CDD" id="cd02440">
    <property type="entry name" value="AdoMet_MTases"/>
    <property type="match status" value="1"/>
</dbReference>
<evidence type="ECO:0000313" key="6">
    <source>
        <dbReference type="EMBL" id="OGY23145.1"/>
    </source>
</evidence>
<keyword evidence="3" id="KW-0949">S-adenosyl-L-methionine</keyword>
<keyword evidence="2 6" id="KW-0808">Transferase</keyword>
<dbReference type="InterPro" id="IPR029063">
    <property type="entry name" value="SAM-dependent_MTases_sf"/>
</dbReference>
<accession>A0A1G1W657</accession>
<evidence type="ECO:0000259" key="5">
    <source>
        <dbReference type="Pfam" id="PF17827"/>
    </source>
</evidence>
<evidence type="ECO:0000313" key="7">
    <source>
        <dbReference type="Proteomes" id="UP000176631"/>
    </source>
</evidence>
<evidence type="ECO:0000256" key="2">
    <source>
        <dbReference type="ARBA" id="ARBA00022679"/>
    </source>
</evidence>
<evidence type="ECO:0000256" key="1">
    <source>
        <dbReference type="ARBA" id="ARBA00022603"/>
    </source>
</evidence>
<dbReference type="Pfam" id="PF17827">
    <property type="entry name" value="PrmC_N"/>
    <property type="match status" value="1"/>
</dbReference>